<dbReference type="SUPFAM" id="SSF161098">
    <property type="entry name" value="MetI-like"/>
    <property type="match status" value="1"/>
</dbReference>
<dbReference type="AlphaFoldDB" id="A0A919P7Y3"/>
<keyword evidence="5 6" id="KW-0472">Membrane</keyword>
<dbReference type="Pfam" id="PF00528">
    <property type="entry name" value="BPD_transp_1"/>
    <property type="match status" value="1"/>
</dbReference>
<feature type="transmembrane region" description="Helical" evidence="6">
    <location>
        <begin position="188"/>
        <end position="209"/>
    </location>
</feature>
<evidence type="ECO:0000256" key="2">
    <source>
        <dbReference type="ARBA" id="ARBA00022448"/>
    </source>
</evidence>
<evidence type="ECO:0000313" key="9">
    <source>
        <dbReference type="EMBL" id="GIG35736.1"/>
    </source>
</evidence>
<organism evidence="9 10">
    <name type="scientific">Cellulomonas pakistanensis</name>
    <dbReference type="NCBI Taxonomy" id="992287"/>
    <lineage>
        <taxon>Bacteria</taxon>
        <taxon>Bacillati</taxon>
        <taxon>Actinomycetota</taxon>
        <taxon>Actinomycetes</taxon>
        <taxon>Micrococcales</taxon>
        <taxon>Cellulomonadaceae</taxon>
        <taxon>Cellulomonas</taxon>
    </lineage>
</organism>
<evidence type="ECO:0000259" key="8">
    <source>
        <dbReference type="PROSITE" id="PS50928"/>
    </source>
</evidence>
<dbReference type="CDD" id="cd06261">
    <property type="entry name" value="TM_PBP2"/>
    <property type="match status" value="1"/>
</dbReference>
<sequence length="251" mass="25616">MDVLQEAVAWLNDPLNWTGRDGVLALTADHLRISALAVLLAAVVALPLGVWLGHRRRGGVVTVVAANTSRALPTFALLTIFASTGLFGATATVLAVAVFAVPPILSNTFTGLMEVDADVRDAARGVGLSGARSLAQVELPLALPLVGAGLRTATTQVLATVPLAALVGGSSLGSIIVEGMALQRYGQVVAGAVLVAGLCLVIEAVLAAVQRALTPAPMRARTGRLRRRPARTPADPADDPAAGPAPEPSRT</sequence>
<dbReference type="PANTHER" id="PTHR30177">
    <property type="entry name" value="GLYCINE BETAINE/L-PROLINE TRANSPORT SYSTEM PERMEASE PROTEIN PROW"/>
    <property type="match status" value="1"/>
</dbReference>
<evidence type="ECO:0000256" key="4">
    <source>
        <dbReference type="ARBA" id="ARBA00022989"/>
    </source>
</evidence>
<feature type="transmembrane region" description="Helical" evidence="6">
    <location>
        <begin position="75"/>
        <end position="101"/>
    </location>
</feature>
<dbReference type="InterPro" id="IPR000515">
    <property type="entry name" value="MetI-like"/>
</dbReference>
<feature type="region of interest" description="Disordered" evidence="7">
    <location>
        <begin position="220"/>
        <end position="251"/>
    </location>
</feature>
<feature type="compositionally biased region" description="Low complexity" evidence="7">
    <location>
        <begin position="231"/>
        <end position="242"/>
    </location>
</feature>
<feature type="compositionally biased region" description="Basic residues" evidence="7">
    <location>
        <begin position="221"/>
        <end position="230"/>
    </location>
</feature>
<evidence type="ECO:0000256" key="5">
    <source>
        <dbReference type="ARBA" id="ARBA00023136"/>
    </source>
</evidence>
<gene>
    <name evidence="9" type="primary">proW</name>
    <name evidence="9" type="ORF">Cpa01nite_11170</name>
</gene>
<comment type="subcellular location">
    <subcellularLocation>
        <location evidence="6">Cell membrane</location>
        <topology evidence="6">Multi-pass membrane protein</topology>
    </subcellularLocation>
    <subcellularLocation>
        <location evidence="1">Membrane</location>
        <topology evidence="1">Multi-pass membrane protein</topology>
    </subcellularLocation>
</comment>
<dbReference type="Gene3D" id="1.10.3720.10">
    <property type="entry name" value="MetI-like"/>
    <property type="match status" value="1"/>
</dbReference>
<comment type="caution">
    <text evidence="9">The sequence shown here is derived from an EMBL/GenBank/DDBJ whole genome shotgun (WGS) entry which is preliminary data.</text>
</comment>
<dbReference type="GO" id="GO:0005886">
    <property type="term" value="C:plasma membrane"/>
    <property type="evidence" value="ECO:0007669"/>
    <property type="project" value="UniProtKB-SubCell"/>
</dbReference>
<name>A0A919P7Y3_9CELL</name>
<accession>A0A919P7Y3</accession>
<evidence type="ECO:0000313" key="10">
    <source>
        <dbReference type="Proteomes" id="UP000642125"/>
    </source>
</evidence>
<dbReference type="InterPro" id="IPR051204">
    <property type="entry name" value="ABC_transp_perm/SBD"/>
</dbReference>
<dbReference type="Proteomes" id="UP000642125">
    <property type="component" value="Unassembled WGS sequence"/>
</dbReference>
<keyword evidence="2 6" id="KW-0813">Transport</keyword>
<proteinExistence type="inferred from homology"/>
<keyword evidence="10" id="KW-1185">Reference proteome</keyword>
<protein>
    <submittedName>
        <fullName evidence="9">Glycine/betaine ABC transporter permease</fullName>
    </submittedName>
</protein>
<dbReference type="PANTHER" id="PTHR30177:SF33">
    <property type="entry name" value="POSSIBLE OSMOPROTECTANT (GLYCINE BETAINE_CARNITINE_CHOLINE_L-PROLINE) TRANSPORT INTEGRAL MEMBRANE PROTEIN ABC TRANSPORTER PROZ"/>
    <property type="match status" value="1"/>
</dbReference>
<evidence type="ECO:0000256" key="3">
    <source>
        <dbReference type="ARBA" id="ARBA00022692"/>
    </source>
</evidence>
<keyword evidence="3 6" id="KW-0812">Transmembrane</keyword>
<feature type="domain" description="ABC transmembrane type-1" evidence="8">
    <location>
        <begin position="27"/>
        <end position="206"/>
    </location>
</feature>
<dbReference type="RefSeq" id="WP_203667771.1">
    <property type="nucleotide sequence ID" value="NZ_BONO01000006.1"/>
</dbReference>
<evidence type="ECO:0000256" key="1">
    <source>
        <dbReference type="ARBA" id="ARBA00004141"/>
    </source>
</evidence>
<feature type="transmembrane region" description="Helical" evidence="6">
    <location>
        <begin position="33"/>
        <end position="54"/>
    </location>
</feature>
<dbReference type="GO" id="GO:0031460">
    <property type="term" value="P:glycine betaine transport"/>
    <property type="evidence" value="ECO:0007669"/>
    <property type="project" value="TreeGrafter"/>
</dbReference>
<reference evidence="9" key="1">
    <citation type="submission" date="2021-01" db="EMBL/GenBank/DDBJ databases">
        <title>Whole genome shotgun sequence of Cellulomonas pakistanensis NBRC 110800.</title>
        <authorList>
            <person name="Komaki H."/>
            <person name="Tamura T."/>
        </authorList>
    </citation>
    <scope>NUCLEOTIDE SEQUENCE</scope>
    <source>
        <strain evidence="9">NBRC 110800</strain>
    </source>
</reference>
<dbReference type="EMBL" id="BONO01000006">
    <property type="protein sequence ID" value="GIG35736.1"/>
    <property type="molecule type" value="Genomic_DNA"/>
</dbReference>
<dbReference type="InterPro" id="IPR035906">
    <property type="entry name" value="MetI-like_sf"/>
</dbReference>
<comment type="similarity">
    <text evidence="6">Belongs to the binding-protein-dependent transport system permease family.</text>
</comment>
<dbReference type="PROSITE" id="PS50928">
    <property type="entry name" value="ABC_TM1"/>
    <property type="match status" value="1"/>
</dbReference>
<keyword evidence="4 6" id="KW-1133">Transmembrane helix</keyword>
<evidence type="ECO:0000256" key="6">
    <source>
        <dbReference type="RuleBase" id="RU363032"/>
    </source>
</evidence>
<evidence type="ECO:0000256" key="7">
    <source>
        <dbReference type="SAM" id="MobiDB-lite"/>
    </source>
</evidence>
<dbReference type="GO" id="GO:0055085">
    <property type="term" value="P:transmembrane transport"/>
    <property type="evidence" value="ECO:0007669"/>
    <property type="project" value="InterPro"/>
</dbReference>